<dbReference type="SUPFAM" id="SSF48452">
    <property type="entry name" value="TPR-like"/>
    <property type="match status" value="2"/>
</dbReference>
<evidence type="ECO:0000313" key="3">
    <source>
        <dbReference type="EMBL" id="MDT7847856.1"/>
    </source>
</evidence>
<evidence type="ECO:0000256" key="1">
    <source>
        <dbReference type="SAM" id="MobiDB-lite"/>
    </source>
</evidence>
<dbReference type="InterPro" id="IPR053137">
    <property type="entry name" value="NLR-like"/>
</dbReference>
<sequence>MADTGASDGVSDGVWFISHAGADRAWAEWIAWQLLDAGHEVELDCWDWGTGDNFILKMNAALEQGRMLALFSPAYFEPERFTTPEWTAMLARQKQITPVRIAKTPTPAILSPFIVTDLFGLDEQTARDALLNAVTGPSRPGRAPVRPPGMLSRIGGTGPRLPGSLPRVRNLPPRNAAFTGRDGMLVHLREALASGQRVAVQALHGRGGVGKTQLALEYAYRFAGEYEFAWWITAEDPALIPDQLARLAVRAGIAPAGTPSAVAVELLLAELGTMSRWLLVFDNAEDPDALAPFLPGGLGHVLITSRNSLWTSYAVPVDVSTLSRTESMALLRARGAALTDVDASSIAATLDDLPLALAQAAALLVRGLSAADLKEELAANLVEVMAHHPPPGYPAGLAAQVRLTRSRLKAEHPGVVVVVDALALLAPEPFPLTTCAGHLPEQASALLVETMGSRLAAGSAVEAVARHGLARVQDGTLQLHRLTQDMLVRQMTGHEHDQALADAEALLTAADPGDTREPRLWPAWQVLLPHALTLDPAQLATSRGRDVLREACWYLMDRGQVQPARERLQTLYDACLQQLGPDHGDTLRAAQYLARAYSETQDHGPSRALYEDTLNRFQRLLGDEDPDTLNSALNLAEHLRALGEHKGALALDAKTLAVQRRVLGAEHPDTLITASNLVVDLARVGRVGEAVVLGEETLDARRRVLGVEHPDTLRTATNQANRLAEVGRVGEAVVLGEETLDARRRVLGVQHPDTLLTAYNLGIRLAEAGRVEDAVDLGMETLEARRFVLGAEHPDTLATANDLAVHLWDVGRVGAARALGEETLEARSRVLGEDHPQTRNTAAWLEELVKGQGPTWNR</sequence>
<gene>
    <name evidence="3" type="primary">fxsT</name>
    <name evidence="3" type="ORF">RQC66_44865</name>
</gene>
<dbReference type="Pfam" id="PF13676">
    <property type="entry name" value="TIR_2"/>
    <property type="match status" value="1"/>
</dbReference>
<dbReference type="Pfam" id="PF13374">
    <property type="entry name" value="TPR_10"/>
    <property type="match status" value="1"/>
</dbReference>
<dbReference type="RefSeq" id="WP_314208072.1">
    <property type="nucleotide sequence ID" value="NZ_JAVTLL010000070.1"/>
</dbReference>
<dbReference type="EMBL" id="JAVTLL010000070">
    <property type="protein sequence ID" value="MDT7847856.1"/>
    <property type="molecule type" value="Genomic_DNA"/>
</dbReference>
<dbReference type="PANTHER" id="PTHR46082">
    <property type="entry name" value="ATP/GTP-BINDING PROTEIN-RELATED"/>
    <property type="match status" value="1"/>
</dbReference>
<dbReference type="PANTHER" id="PTHR46082:SF6">
    <property type="entry name" value="AAA+ ATPASE DOMAIN-CONTAINING PROTEIN-RELATED"/>
    <property type="match status" value="1"/>
</dbReference>
<accession>A0ABU3M9K9</accession>
<dbReference type="Pfam" id="PF13424">
    <property type="entry name" value="TPR_12"/>
    <property type="match status" value="3"/>
</dbReference>
<dbReference type="Gene3D" id="3.40.50.10140">
    <property type="entry name" value="Toll/interleukin-1 receptor homology (TIR) domain"/>
    <property type="match status" value="1"/>
</dbReference>
<dbReference type="InterPro" id="IPR000157">
    <property type="entry name" value="TIR_dom"/>
</dbReference>
<protein>
    <submittedName>
        <fullName evidence="3">FxSxx-COOH system tetratricopeptide repeat protein</fullName>
    </submittedName>
</protein>
<keyword evidence="4" id="KW-1185">Reference proteome</keyword>
<evidence type="ECO:0000313" key="4">
    <source>
        <dbReference type="Proteomes" id="UP001257948"/>
    </source>
</evidence>
<feature type="region of interest" description="Disordered" evidence="1">
    <location>
        <begin position="134"/>
        <end position="158"/>
    </location>
</feature>
<dbReference type="Proteomes" id="UP001257948">
    <property type="component" value="Unassembled WGS sequence"/>
</dbReference>
<reference evidence="4" key="1">
    <citation type="submission" date="2023-07" db="EMBL/GenBank/DDBJ databases">
        <title>Draft genome sequence of the endophytic actinobacterium Streptomyces justiciae WPN32, a potential antibiotic producer.</title>
        <authorList>
            <person name="Yasawong M."/>
            <person name="Pana W."/>
            <person name="Ganta P."/>
            <person name="Santapan N."/>
            <person name="Songngamsuk T."/>
            <person name="Phatcharaharikarn M."/>
            <person name="Kerdtoob S."/>
            <person name="Nantapong N."/>
        </authorList>
    </citation>
    <scope>NUCLEOTIDE SEQUENCE [LARGE SCALE GENOMIC DNA]</scope>
    <source>
        <strain evidence="4">WPN32</strain>
    </source>
</reference>
<dbReference type="Gene3D" id="3.40.50.300">
    <property type="entry name" value="P-loop containing nucleotide triphosphate hydrolases"/>
    <property type="match status" value="1"/>
</dbReference>
<evidence type="ECO:0000259" key="2">
    <source>
        <dbReference type="Pfam" id="PF13676"/>
    </source>
</evidence>
<dbReference type="InterPro" id="IPR011990">
    <property type="entry name" value="TPR-like_helical_dom_sf"/>
</dbReference>
<organism evidence="3 4">
    <name type="scientific">Streptomyces justiciae</name>
    <dbReference type="NCBI Taxonomy" id="2780140"/>
    <lineage>
        <taxon>Bacteria</taxon>
        <taxon>Bacillati</taxon>
        <taxon>Actinomycetota</taxon>
        <taxon>Actinomycetes</taxon>
        <taxon>Kitasatosporales</taxon>
        <taxon>Streptomycetaceae</taxon>
        <taxon>Streptomyces</taxon>
    </lineage>
</organism>
<dbReference type="Gene3D" id="1.25.40.10">
    <property type="entry name" value="Tetratricopeptide repeat domain"/>
    <property type="match status" value="2"/>
</dbReference>
<feature type="domain" description="TIR" evidence="2">
    <location>
        <begin position="16"/>
        <end position="130"/>
    </location>
</feature>
<dbReference type="InterPro" id="IPR027417">
    <property type="entry name" value="P-loop_NTPase"/>
</dbReference>
<dbReference type="SUPFAM" id="SSF52200">
    <property type="entry name" value="Toll/Interleukin receptor TIR domain"/>
    <property type="match status" value="1"/>
</dbReference>
<name>A0ABU3M9K9_9ACTN</name>
<dbReference type="NCBIfam" id="NF040586">
    <property type="entry name" value="FxSxx_TPR"/>
    <property type="match status" value="1"/>
</dbReference>
<proteinExistence type="predicted"/>
<dbReference type="SUPFAM" id="SSF52540">
    <property type="entry name" value="P-loop containing nucleoside triphosphate hydrolases"/>
    <property type="match status" value="1"/>
</dbReference>
<comment type="caution">
    <text evidence="3">The sequence shown here is derived from an EMBL/GenBank/DDBJ whole genome shotgun (WGS) entry which is preliminary data.</text>
</comment>
<dbReference type="InterPro" id="IPR035897">
    <property type="entry name" value="Toll_tir_struct_dom_sf"/>
</dbReference>